<comment type="subcellular location">
    <subcellularLocation>
        <location evidence="1">Mitochondrion</location>
    </subcellularLocation>
</comment>
<name>A0A2X0LFL5_9BASI</name>
<dbReference type="GO" id="GO:0016020">
    <property type="term" value="C:membrane"/>
    <property type="evidence" value="ECO:0007669"/>
    <property type="project" value="UniProtKB-ARBA"/>
</dbReference>
<dbReference type="OrthoDB" id="37721at2759"/>
<dbReference type="NCBIfam" id="NF004733">
    <property type="entry name" value="PRK06074.1-5"/>
    <property type="match status" value="1"/>
</dbReference>
<feature type="compositionally biased region" description="Low complexity" evidence="9">
    <location>
        <begin position="34"/>
        <end position="58"/>
    </location>
</feature>
<comment type="catalytic activity">
    <reaction evidence="7">
        <text>a ubiquinone + NADH + 5 H(+)(in) = a ubiquinol + NAD(+) + 4 H(+)(out)</text>
        <dbReference type="Rhea" id="RHEA:29091"/>
        <dbReference type="Rhea" id="RHEA-COMP:9565"/>
        <dbReference type="Rhea" id="RHEA-COMP:9566"/>
        <dbReference type="ChEBI" id="CHEBI:15378"/>
        <dbReference type="ChEBI" id="CHEBI:16389"/>
        <dbReference type="ChEBI" id="CHEBI:17976"/>
        <dbReference type="ChEBI" id="CHEBI:57540"/>
        <dbReference type="ChEBI" id="CHEBI:57945"/>
        <dbReference type="EC" id="7.1.1.2"/>
    </reaction>
</comment>
<dbReference type="PANTHER" id="PTHR10884">
    <property type="entry name" value="NADH DEHYDROGENASE UBIQUINONE IRON-SULFUR PROTEIN 3"/>
    <property type="match status" value="1"/>
</dbReference>
<organism evidence="11 12">
    <name type="scientific">Microbotryum saponariae</name>
    <dbReference type="NCBI Taxonomy" id="289078"/>
    <lineage>
        <taxon>Eukaryota</taxon>
        <taxon>Fungi</taxon>
        <taxon>Dikarya</taxon>
        <taxon>Basidiomycota</taxon>
        <taxon>Pucciniomycotina</taxon>
        <taxon>Microbotryomycetes</taxon>
        <taxon>Microbotryales</taxon>
        <taxon>Microbotryaceae</taxon>
        <taxon>Microbotryum</taxon>
    </lineage>
</organism>
<feature type="compositionally biased region" description="Basic and acidic residues" evidence="9">
    <location>
        <begin position="283"/>
        <end position="293"/>
    </location>
</feature>
<dbReference type="InterPro" id="IPR020396">
    <property type="entry name" value="NADH_UbQ_OxRdtase_CS"/>
</dbReference>
<dbReference type="InterPro" id="IPR037232">
    <property type="entry name" value="NADH_quin_OxRdtase_su_C/D-like"/>
</dbReference>
<dbReference type="Gene3D" id="3.30.460.80">
    <property type="entry name" value="NADH:ubiquinone oxidoreductase, 30kDa subunit"/>
    <property type="match status" value="1"/>
</dbReference>
<evidence type="ECO:0000313" key="11">
    <source>
        <dbReference type="EMBL" id="SCZ92517.1"/>
    </source>
</evidence>
<keyword evidence="3 8" id="KW-0813">Transport</keyword>
<dbReference type="SUPFAM" id="SSF143243">
    <property type="entry name" value="Nqo5-like"/>
    <property type="match status" value="1"/>
</dbReference>
<evidence type="ECO:0000256" key="6">
    <source>
        <dbReference type="ARBA" id="ARBA00023075"/>
    </source>
</evidence>
<gene>
    <name evidence="11" type="ORF">BZ3500_MVSOF-1268-A1-R1_CHR5-2G07935</name>
</gene>
<evidence type="ECO:0000256" key="4">
    <source>
        <dbReference type="ARBA" id="ARBA00022967"/>
    </source>
</evidence>
<reference evidence="12" key="1">
    <citation type="submission" date="2016-10" db="EMBL/GenBank/DDBJ databases">
        <authorList>
            <person name="Jeantristanb JTB J.-T."/>
            <person name="Ricardo R."/>
        </authorList>
    </citation>
    <scope>NUCLEOTIDE SEQUENCE [LARGE SCALE GENOMIC DNA]</scope>
</reference>
<dbReference type="GO" id="GO:0016651">
    <property type="term" value="F:oxidoreductase activity, acting on NAD(P)H"/>
    <property type="evidence" value="ECO:0007669"/>
    <property type="project" value="InterPro"/>
</dbReference>
<accession>A0A2X0LFL5</accession>
<keyword evidence="6" id="KW-0830">Ubiquinone</keyword>
<evidence type="ECO:0000259" key="10">
    <source>
        <dbReference type="Pfam" id="PF00329"/>
    </source>
</evidence>
<feature type="region of interest" description="Disordered" evidence="9">
    <location>
        <begin position="260"/>
        <end position="293"/>
    </location>
</feature>
<dbReference type="Proteomes" id="UP000249723">
    <property type="component" value="Unassembled WGS sequence"/>
</dbReference>
<dbReference type="PROSITE" id="PS00542">
    <property type="entry name" value="COMPLEX1_30K"/>
    <property type="match status" value="1"/>
</dbReference>
<evidence type="ECO:0000256" key="8">
    <source>
        <dbReference type="RuleBase" id="RU003456"/>
    </source>
</evidence>
<evidence type="ECO:0000313" key="12">
    <source>
        <dbReference type="Proteomes" id="UP000249723"/>
    </source>
</evidence>
<feature type="domain" description="NADH:ubiquinone oxidoreductase 30kDa subunit" evidence="10">
    <location>
        <begin position="110"/>
        <end position="231"/>
    </location>
</feature>
<proteinExistence type="inferred from homology"/>
<dbReference type="AlphaFoldDB" id="A0A2X0LFL5"/>
<dbReference type="InterPro" id="IPR010218">
    <property type="entry name" value="NADH_DH_suC"/>
</dbReference>
<dbReference type="PANTHER" id="PTHR10884:SF14">
    <property type="entry name" value="NADH DEHYDROGENASE [UBIQUINONE] IRON-SULFUR PROTEIN 3, MITOCHONDRIAL"/>
    <property type="match status" value="1"/>
</dbReference>
<dbReference type="HAMAP" id="MF_01357">
    <property type="entry name" value="NDH1_NuoC"/>
    <property type="match status" value="1"/>
</dbReference>
<feature type="region of interest" description="Disordered" evidence="9">
    <location>
        <begin position="34"/>
        <end position="74"/>
    </location>
</feature>
<evidence type="ECO:0000256" key="5">
    <source>
        <dbReference type="ARBA" id="ARBA00023027"/>
    </source>
</evidence>
<evidence type="ECO:0000256" key="1">
    <source>
        <dbReference type="ARBA" id="ARBA00004173"/>
    </source>
</evidence>
<evidence type="ECO:0000256" key="3">
    <source>
        <dbReference type="ARBA" id="ARBA00022448"/>
    </source>
</evidence>
<dbReference type="GO" id="GO:0005739">
    <property type="term" value="C:mitochondrion"/>
    <property type="evidence" value="ECO:0007669"/>
    <property type="project" value="UniProtKB-SubCell"/>
</dbReference>
<dbReference type="InterPro" id="IPR001268">
    <property type="entry name" value="NADH_UbQ_OxRdtase_30kDa_su"/>
</dbReference>
<keyword evidence="12" id="KW-1185">Reference proteome</keyword>
<feature type="region of interest" description="Disordered" evidence="9">
    <location>
        <begin position="1"/>
        <end position="21"/>
    </location>
</feature>
<protein>
    <submittedName>
        <fullName evidence="11">BZ3500_MvSof-1268-A1-R1_Chr5-2g07935 protein</fullName>
    </submittedName>
</protein>
<dbReference type="EMBL" id="FMWP01000018">
    <property type="protein sequence ID" value="SCZ92517.1"/>
    <property type="molecule type" value="Genomic_DNA"/>
</dbReference>
<dbReference type="STRING" id="289078.A0A2X0LFL5"/>
<dbReference type="NCBIfam" id="TIGR01961">
    <property type="entry name" value="NuoC_fam"/>
    <property type="match status" value="1"/>
</dbReference>
<dbReference type="FunFam" id="3.30.460.80:FF:000002">
    <property type="entry name" value="NADH dehydrogenase iron-sulfur protein 3, mitochondrial"/>
    <property type="match status" value="1"/>
</dbReference>
<evidence type="ECO:0000256" key="7">
    <source>
        <dbReference type="ARBA" id="ARBA00049551"/>
    </source>
</evidence>
<evidence type="ECO:0000256" key="9">
    <source>
        <dbReference type="SAM" id="MobiDB-lite"/>
    </source>
</evidence>
<keyword evidence="4 8" id="KW-1278">Translocase</keyword>
<dbReference type="Pfam" id="PF00329">
    <property type="entry name" value="Complex1_30kDa"/>
    <property type="match status" value="1"/>
</dbReference>
<sequence>MASLAPRTVVRSLSSATHSARRSVAAVHGAALRSSAASSSAPASRPLTTSSAARSAPAGQESPFKEPAPRNPNEDYLAIAPQLQEFGAYLMASLPKFIQQTSVYKDELTLYVAPSAVVPVLHFLRDHTNTQYKQVMDIAGADYPTRSHRFEVVYHLLSVKHNSRIRVKTYADEVSPVPSATGLFRGADWYEREAWDMYGIFFTGHPDLRRILTDYGFEGHPLRKDFPLTGYTEVRYDEEKKRVVSEPLQLSQAFRNFEGALSPWEGTGTGVASRAEQFTLKPPQEEKKEGAKK</sequence>
<evidence type="ECO:0000256" key="2">
    <source>
        <dbReference type="ARBA" id="ARBA00007569"/>
    </source>
</evidence>
<keyword evidence="5 8" id="KW-0520">NAD</keyword>
<comment type="similarity">
    <text evidence="2 8">Belongs to the complex I 30 kDa subunit family.</text>
</comment>
<dbReference type="GO" id="GO:0008137">
    <property type="term" value="F:NADH dehydrogenase (ubiquinone) activity"/>
    <property type="evidence" value="ECO:0007669"/>
    <property type="project" value="UniProtKB-EC"/>
</dbReference>